<feature type="domain" description="HD Cas3-type" evidence="11">
    <location>
        <begin position="17"/>
        <end position="245"/>
    </location>
</feature>
<evidence type="ECO:0000256" key="4">
    <source>
        <dbReference type="ARBA" id="ARBA00022723"/>
    </source>
</evidence>
<evidence type="ECO:0000256" key="6">
    <source>
        <dbReference type="ARBA" id="ARBA00022801"/>
    </source>
</evidence>
<dbReference type="AlphaFoldDB" id="A0A4P5PBG3"/>
<dbReference type="CDD" id="cd09641">
    <property type="entry name" value="Cas3''_I"/>
    <property type="match status" value="1"/>
</dbReference>
<dbReference type="InterPro" id="IPR050079">
    <property type="entry name" value="DEAD_box_RNA_helicase"/>
</dbReference>
<dbReference type="SUPFAM" id="SSF52540">
    <property type="entry name" value="P-loop containing nucleoside triphosphate hydrolases"/>
    <property type="match status" value="1"/>
</dbReference>
<evidence type="ECO:0000259" key="11">
    <source>
        <dbReference type="PROSITE" id="PS51643"/>
    </source>
</evidence>
<gene>
    <name evidence="12" type="ORF">NRIC_33880</name>
</gene>
<dbReference type="NCBIfam" id="TIGR01596">
    <property type="entry name" value="cas3_HD"/>
    <property type="match status" value="1"/>
</dbReference>
<dbReference type="PANTHER" id="PTHR47959">
    <property type="entry name" value="ATP-DEPENDENT RNA HELICASE RHLE-RELATED"/>
    <property type="match status" value="1"/>
</dbReference>
<dbReference type="Gene3D" id="3.40.50.300">
    <property type="entry name" value="P-loop containing nucleotide triphosphate hydrolases"/>
    <property type="match status" value="2"/>
</dbReference>
<evidence type="ECO:0000313" key="12">
    <source>
        <dbReference type="EMBL" id="GCF95497.1"/>
    </source>
</evidence>
<keyword evidence="3" id="KW-0540">Nuclease</keyword>
<evidence type="ECO:0000256" key="3">
    <source>
        <dbReference type="ARBA" id="ARBA00022722"/>
    </source>
</evidence>
<dbReference type="NCBIfam" id="TIGR01587">
    <property type="entry name" value="cas3_core"/>
    <property type="match status" value="1"/>
</dbReference>
<comment type="similarity">
    <text evidence="10">Belongs to the DEAD box helicase family.</text>
</comment>
<dbReference type="InterPro" id="IPR006474">
    <property type="entry name" value="Helicase_Cas3_CRISPR-ass_core"/>
</dbReference>
<keyword evidence="8" id="KW-0067">ATP-binding</keyword>
<dbReference type="GO" id="GO:0005524">
    <property type="term" value="F:ATP binding"/>
    <property type="evidence" value="ECO:0007669"/>
    <property type="project" value="UniProtKB-KW"/>
</dbReference>
<comment type="similarity">
    <text evidence="2">In the central section; belongs to the CRISPR-associated helicase Cas3 family.</text>
</comment>
<dbReference type="InterPro" id="IPR006483">
    <property type="entry name" value="CRISPR-assoc_Cas3_HD"/>
</dbReference>
<keyword evidence="6" id="KW-0378">Hydrolase</keyword>
<name>A0A4P5PBG3_9ENTE</name>
<dbReference type="OrthoDB" id="9810236at2"/>
<dbReference type="GO" id="GO:0046872">
    <property type="term" value="F:metal ion binding"/>
    <property type="evidence" value="ECO:0007669"/>
    <property type="project" value="UniProtKB-KW"/>
</dbReference>
<evidence type="ECO:0000256" key="9">
    <source>
        <dbReference type="ARBA" id="ARBA00023118"/>
    </source>
</evidence>
<dbReference type="PROSITE" id="PS51643">
    <property type="entry name" value="HD_CAS3"/>
    <property type="match status" value="1"/>
</dbReference>
<keyword evidence="13" id="KW-1185">Reference proteome</keyword>
<dbReference type="GO" id="GO:0003724">
    <property type="term" value="F:RNA helicase activity"/>
    <property type="evidence" value="ECO:0007669"/>
    <property type="project" value="TreeGrafter"/>
</dbReference>
<dbReference type="InterPro" id="IPR027417">
    <property type="entry name" value="P-loop_NTPase"/>
</dbReference>
<protein>
    <submittedName>
        <fullName evidence="12">CRISPR-associated helicase/endonuclease Cas3</fullName>
    </submittedName>
</protein>
<dbReference type="SMART" id="SM00490">
    <property type="entry name" value="HELICc"/>
    <property type="match status" value="1"/>
</dbReference>
<evidence type="ECO:0000256" key="2">
    <source>
        <dbReference type="ARBA" id="ARBA00009046"/>
    </source>
</evidence>
<comment type="similarity">
    <text evidence="1">In the N-terminal section; belongs to the CRISPR-associated nuclease Cas3-HD family.</text>
</comment>
<evidence type="ECO:0000256" key="1">
    <source>
        <dbReference type="ARBA" id="ARBA00006847"/>
    </source>
</evidence>
<dbReference type="Proteomes" id="UP000290567">
    <property type="component" value="Unassembled WGS sequence"/>
</dbReference>
<reference evidence="13" key="1">
    <citation type="submission" date="2019-02" db="EMBL/GenBank/DDBJ databases">
        <title>Draft genome sequence of Enterococcus sp. Gos25-1.</title>
        <authorList>
            <person name="Tanaka N."/>
            <person name="Shiwa Y."/>
            <person name="Fujita N."/>
        </authorList>
    </citation>
    <scope>NUCLEOTIDE SEQUENCE [LARGE SCALE GENOMIC DNA]</scope>
    <source>
        <strain evidence="13">Gos25-1</strain>
    </source>
</reference>
<proteinExistence type="inferred from homology"/>
<keyword evidence="4" id="KW-0479">Metal-binding</keyword>
<dbReference type="Pfam" id="PF22590">
    <property type="entry name" value="Cas3-like_C_2"/>
    <property type="match status" value="1"/>
</dbReference>
<organism evidence="12 13">
    <name type="scientific">Enterococcus florum</name>
    <dbReference type="NCBI Taxonomy" id="2480627"/>
    <lineage>
        <taxon>Bacteria</taxon>
        <taxon>Bacillati</taxon>
        <taxon>Bacillota</taxon>
        <taxon>Bacilli</taxon>
        <taxon>Lactobacillales</taxon>
        <taxon>Enterococcaceae</taxon>
        <taxon>Enterococcus</taxon>
    </lineage>
</organism>
<keyword evidence="9" id="KW-0051">Antiviral defense</keyword>
<sequence length="792" mass="91619">MKKRYLLAKSSTKVIGKVKNSRTLAEHTQDLLNCYDQIMTSAITLPEKEKQMIREGCVWHDLGKINSKFQNKIYQGMMENGELSPAPFLITCSNPEKEEMKHNLLSPAFFYSALQNRTDLSWLEKQVLLKAVMYHHGSFGKYYDVRQTAVEEAIFYDIYQDIISQQENFDFTDIEEVLADELSMSLPKEVSKINFEYYSDFQEPFDLLAQQNQVDLTEAELSSNRKKVNQLYIEVKGFINLLDHLASSQEGQSFNYYFTQQEQAETDQKLLSFIQHRTGNAQAKFNVLQEEIVQFAEQPLVITEAFTSAGKTICSDRLTAPKKLYLVPNRISAMSFYQEAVEKFGQKNVGVLHGTLHLYQTKEDEDAAEISLSANDIELARNFAKPYLLATVDQIAMTLFKYPAYEKVLAVMKEARICVDEIHLLSPRMFLAFILLMDYAMEHLNTKFHLMTATLPASYKKRLAELSNYEGIHQVDTVKRDEKTIQLSMDHEEMEIVAISQQALSKNQQVLIILNDVDSVIRCYKKLKNELPDGTAVQCLHGRFKENDSKRLYGQITQQEGQIWLTTQVVEIALDIDFPVVISDLAPMDSLVQRMGRNNRRGKLADGGLFYLLKPKTYSVYDQILLDETSKLLKKGRKKVKKNEPWLLDMVDRKDLLSDYYQQKKVEQFFESEFAQAEKEIRKIFGLTNRQAIDGEMLILEEEPYQNIADNKNEAAKYFRNSDMRIKIYLEEDISLAEQEGKDLVGEGIAISGRRYYQLLSMNAITEKQYRKVLLKDNYVYDQKFGLDFMTK</sequence>
<dbReference type="InterPro" id="IPR054712">
    <property type="entry name" value="Cas3-like_dom"/>
</dbReference>
<evidence type="ECO:0000256" key="7">
    <source>
        <dbReference type="ARBA" id="ARBA00022806"/>
    </source>
</evidence>
<dbReference type="GO" id="GO:0051607">
    <property type="term" value="P:defense response to virus"/>
    <property type="evidence" value="ECO:0007669"/>
    <property type="project" value="UniProtKB-KW"/>
</dbReference>
<accession>A0A4P5PBG3</accession>
<dbReference type="GO" id="GO:0005829">
    <property type="term" value="C:cytosol"/>
    <property type="evidence" value="ECO:0007669"/>
    <property type="project" value="TreeGrafter"/>
</dbReference>
<comment type="caution">
    <text evidence="12">The sequence shown here is derived from an EMBL/GenBank/DDBJ whole genome shotgun (WGS) entry which is preliminary data.</text>
</comment>
<dbReference type="RefSeq" id="WP_146623883.1">
    <property type="nucleotide sequence ID" value="NZ_BJCC01000033.1"/>
</dbReference>
<keyword evidence="5" id="KW-0547">Nucleotide-binding</keyword>
<dbReference type="InterPro" id="IPR001650">
    <property type="entry name" value="Helicase_C-like"/>
</dbReference>
<dbReference type="Pfam" id="PF18019">
    <property type="entry name" value="Cas3_HD"/>
    <property type="match status" value="1"/>
</dbReference>
<dbReference type="GO" id="GO:0016787">
    <property type="term" value="F:hydrolase activity"/>
    <property type="evidence" value="ECO:0007669"/>
    <property type="project" value="UniProtKB-KW"/>
</dbReference>
<dbReference type="GO" id="GO:0004519">
    <property type="term" value="F:endonuclease activity"/>
    <property type="evidence" value="ECO:0007669"/>
    <property type="project" value="UniProtKB-KW"/>
</dbReference>
<dbReference type="EMBL" id="BJCC01000033">
    <property type="protein sequence ID" value="GCF95497.1"/>
    <property type="molecule type" value="Genomic_DNA"/>
</dbReference>
<evidence type="ECO:0000256" key="8">
    <source>
        <dbReference type="ARBA" id="ARBA00022840"/>
    </source>
</evidence>
<keyword evidence="12" id="KW-0255">Endonuclease</keyword>
<dbReference type="PANTHER" id="PTHR47959:SF16">
    <property type="entry name" value="CRISPR-ASSOCIATED NUCLEASE_HELICASE CAS3-RELATED"/>
    <property type="match status" value="1"/>
</dbReference>
<dbReference type="Gene3D" id="1.10.3210.30">
    <property type="match status" value="1"/>
</dbReference>
<evidence type="ECO:0000256" key="5">
    <source>
        <dbReference type="ARBA" id="ARBA00022741"/>
    </source>
</evidence>
<keyword evidence="7" id="KW-0347">Helicase</keyword>
<dbReference type="InterPro" id="IPR038257">
    <property type="entry name" value="CRISPR-assoc_Cas3_HD_sf"/>
</dbReference>
<evidence type="ECO:0000256" key="10">
    <source>
        <dbReference type="ARBA" id="ARBA00038437"/>
    </source>
</evidence>
<evidence type="ECO:0000313" key="13">
    <source>
        <dbReference type="Proteomes" id="UP000290567"/>
    </source>
</evidence>